<dbReference type="Pfam" id="PF00226">
    <property type="entry name" value="DnaJ"/>
    <property type="match status" value="1"/>
</dbReference>
<dbReference type="Proteomes" id="UP000218151">
    <property type="component" value="Unassembled WGS sequence"/>
</dbReference>
<evidence type="ECO:0000313" key="3">
    <source>
        <dbReference type="EMBL" id="PAX07840.1"/>
    </source>
</evidence>
<protein>
    <submittedName>
        <fullName evidence="3">Molecular chaperone DnaJ</fullName>
    </submittedName>
</protein>
<accession>A0A2A2SF69</accession>
<dbReference type="EMBL" id="NSLI01000003">
    <property type="protein sequence ID" value="PAX07840.1"/>
    <property type="molecule type" value="Genomic_DNA"/>
</dbReference>
<dbReference type="PROSITE" id="PS50076">
    <property type="entry name" value="DNAJ_2"/>
    <property type="match status" value="1"/>
</dbReference>
<dbReference type="Gene3D" id="1.10.287.110">
    <property type="entry name" value="DnaJ domain"/>
    <property type="match status" value="1"/>
</dbReference>
<evidence type="ECO:0000313" key="4">
    <source>
        <dbReference type="Proteomes" id="UP000218151"/>
    </source>
</evidence>
<sequence>MTRKRGETKDRPGARFHGRVEGTGRVCDHPQCAEAGEFRAPPLEGAGGSDRPPRFRWFCLDHVRAFNAGYNFFDGMTADEIHHAQRPYAGWERETRAFANGGGDRGPRWADFTDPLDAIAARFRRTAAPERTDGKPLSGQDRESLKVLGLDADADRHALRKRYSELVRKYHPDRNGGDRSHEGMLQKVIAAYQQLRQAPAFA</sequence>
<dbReference type="SUPFAM" id="SSF46565">
    <property type="entry name" value="Chaperone J-domain"/>
    <property type="match status" value="1"/>
</dbReference>
<name>A0A2A2SF69_9SPHN</name>
<dbReference type="InterPro" id="IPR036869">
    <property type="entry name" value="J_dom_sf"/>
</dbReference>
<proteinExistence type="predicted"/>
<dbReference type="PRINTS" id="PR00625">
    <property type="entry name" value="JDOMAIN"/>
</dbReference>
<dbReference type="InterPro" id="IPR001623">
    <property type="entry name" value="DnaJ_domain"/>
</dbReference>
<feature type="domain" description="J" evidence="2">
    <location>
        <begin position="143"/>
        <end position="200"/>
    </location>
</feature>
<reference evidence="4" key="1">
    <citation type="submission" date="2017-09" db="EMBL/GenBank/DDBJ databases">
        <authorList>
            <person name="Feng G."/>
            <person name="Zhu H."/>
        </authorList>
    </citation>
    <scope>NUCLEOTIDE SEQUENCE [LARGE SCALE GENOMIC DNA]</scope>
    <source>
        <strain evidence="4">1PNM-20</strain>
    </source>
</reference>
<dbReference type="CDD" id="cd06257">
    <property type="entry name" value="DnaJ"/>
    <property type="match status" value="1"/>
</dbReference>
<dbReference type="RefSeq" id="WP_095998083.1">
    <property type="nucleotide sequence ID" value="NZ_NSLI01000003.1"/>
</dbReference>
<evidence type="ECO:0000259" key="2">
    <source>
        <dbReference type="PROSITE" id="PS50076"/>
    </source>
</evidence>
<evidence type="ECO:0000256" key="1">
    <source>
        <dbReference type="SAM" id="MobiDB-lite"/>
    </source>
</evidence>
<comment type="caution">
    <text evidence="3">The sequence shown here is derived from an EMBL/GenBank/DDBJ whole genome shotgun (WGS) entry which is preliminary data.</text>
</comment>
<dbReference type="AlphaFoldDB" id="A0A2A2SF69"/>
<gene>
    <name evidence="3" type="ORF">CKY28_09475</name>
</gene>
<dbReference type="SMART" id="SM00271">
    <property type="entry name" value="DnaJ"/>
    <property type="match status" value="1"/>
</dbReference>
<feature type="region of interest" description="Disordered" evidence="1">
    <location>
        <begin position="1"/>
        <end position="27"/>
    </location>
</feature>
<dbReference type="OrthoDB" id="9786294at2"/>
<organism evidence="3 4">
    <name type="scientific">Sphingomonas lenta</name>
    <dbReference type="NCBI Taxonomy" id="1141887"/>
    <lineage>
        <taxon>Bacteria</taxon>
        <taxon>Pseudomonadati</taxon>
        <taxon>Pseudomonadota</taxon>
        <taxon>Alphaproteobacteria</taxon>
        <taxon>Sphingomonadales</taxon>
        <taxon>Sphingomonadaceae</taxon>
        <taxon>Sphingomonas</taxon>
    </lineage>
</organism>
<keyword evidence="4" id="KW-1185">Reference proteome</keyword>